<evidence type="ECO:0000313" key="2">
    <source>
        <dbReference type="Proteomes" id="UP000775872"/>
    </source>
</evidence>
<accession>A0A9P0E7T6</accession>
<keyword evidence="2" id="KW-1185">Reference proteome</keyword>
<organism evidence="1 2">
    <name type="scientific">Clonostachys solani</name>
    <dbReference type="NCBI Taxonomy" id="160281"/>
    <lineage>
        <taxon>Eukaryota</taxon>
        <taxon>Fungi</taxon>
        <taxon>Dikarya</taxon>
        <taxon>Ascomycota</taxon>
        <taxon>Pezizomycotina</taxon>
        <taxon>Sordariomycetes</taxon>
        <taxon>Hypocreomycetidae</taxon>
        <taxon>Hypocreales</taxon>
        <taxon>Bionectriaceae</taxon>
        <taxon>Clonostachys</taxon>
    </lineage>
</organism>
<sequence length="69" mass="8118">MVPLKGLVFNLKGHQEQITQFPLRDLAFAQWQSTSKGKIGVRLRRVIFPAMLFDESIFAFWISFWVVEF</sequence>
<dbReference type="EMBL" id="CABFOC020000014">
    <property type="protein sequence ID" value="CAH0046221.1"/>
    <property type="molecule type" value="Genomic_DNA"/>
</dbReference>
<gene>
    <name evidence="1" type="ORF">CSOL1703_00011950</name>
</gene>
<reference evidence="1" key="1">
    <citation type="submission" date="2021-10" db="EMBL/GenBank/DDBJ databases">
        <authorList>
            <person name="Piombo E."/>
        </authorList>
    </citation>
    <scope>NUCLEOTIDE SEQUENCE</scope>
</reference>
<evidence type="ECO:0000313" key="1">
    <source>
        <dbReference type="EMBL" id="CAH0046221.1"/>
    </source>
</evidence>
<protein>
    <submittedName>
        <fullName evidence="1">Uncharacterized protein</fullName>
    </submittedName>
</protein>
<name>A0A9P0E7T6_9HYPO</name>
<proteinExistence type="predicted"/>
<dbReference type="Proteomes" id="UP000775872">
    <property type="component" value="Unassembled WGS sequence"/>
</dbReference>
<dbReference type="AlphaFoldDB" id="A0A9P0E7T6"/>
<comment type="caution">
    <text evidence="1">The sequence shown here is derived from an EMBL/GenBank/DDBJ whole genome shotgun (WGS) entry which is preliminary data.</text>
</comment>